<accession>A0AAJ0BH46</accession>
<organism evidence="3 4">
    <name type="scientific">Echria macrotheca</name>
    <dbReference type="NCBI Taxonomy" id="438768"/>
    <lineage>
        <taxon>Eukaryota</taxon>
        <taxon>Fungi</taxon>
        <taxon>Dikarya</taxon>
        <taxon>Ascomycota</taxon>
        <taxon>Pezizomycotina</taxon>
        <taxon>Sordariomycetes</taxon>
        <taxon>Sordariomycetidae</taxon>
        <taxon>Sordariales</taxon>
        <taxon>Schizotheciaceae</taxon>
        <taxon>Echria</taxon>
    </lineage>
</organism>
<name>A0AAJ0BH46_9PEZI</name>
<dbReference type="Pfam" id="PF26061">
    <property type="entry name" value="DUF8021"/>
    <property type="match status" value="1"/>
</dbReference>
<feature type="chain" id="PRO_5042574859" description="DUF8021 domain-containing protein" evidence="1">
    <location>
        <begin position="19"/>
        <end position="257"/>
    </location>
</feature>
<comment type="caution">
    <text evidence="3">The sequence shown here is derived from an EMBL/GenBank/DDBJ whole genome shotgun (WGS) entry which is preliminary data.</text>
</comment>
<dbReference type="Proteomes" id="UP001239445">
    <property type="component" value="Unassembled WGS sequence"/>
</dbReference>
<proteinExistence type="predicted"/>
<dbReference type="InterPro" id="IPR058334">
    <property type="entry name" value="DUF8021"/>
</dbReference>
<keyword evidence="1" id="KW-0732">Signal</keyword>
<feature type="signal peptide" evidence="1">
    <location>
        <begin position="1"/>
        <end position="18"/>
    </location>
</feature>
<dbReference type="AlphaFoldDB" id="A0AAJ0BH46"/>
<keyword evidence="4" id="KW-1185">Reference proteome</keyword>
<protein>
    <recommendedName>
        <fullName evidence="2">DUF8021 domain-containing protein</fullName>
    </recommendedName>
</protein>
<evidence type="ECO:0000313" key="3">
    <source>
        <dbReference type="EMBL" id="KAK1756727.1"/>
    </source>
</evidence>
<evidence type="ECO:0000313" key="4">
    <source>
        <dbReference type="Proteomes" id="UP001239445"/>
    </source>
</evidence>
<evidence type="ECO:0000259" key="2">
    <source>
        <dbReference type="Pfam" id="PF26061"/>
    </source>
</evidence>
<reference evidence="3" key="1">
    <citation type="submission" date="2023-06" db="EMBL/GenBank/DDBJ databases">
        <title>Genome-scale phylogeny and comparative genomics of the fungal order Sordariales.</title>
        <authorList>
            <consortium name="Lawrence Berkeley National Laboratory"/>
            <person name="Hensen N."/>
            <person name="Bonometti L."/>
            <person name="Westerberg I."/>
            <person name="Brannstrom I.O."/>
            <person name="Guillou S."/>
            <person name="Cros-Aarteil S."/>
            <person name="Calhoun S."/>
            <person name="Haridas S."/>
            <person name="Kuo A."/>
            <person name="Mondo S."/>
            <person name="Pangilinan J."/>
            <person name="Riley R."/>
            <person name="Labutti K."/>
            <person name="Andreopoulos B."/>
            <person name="Lipzen A."/>
            <person name="Chen C."/>
            <person name="Yanf M."/>
            <person name="Daum C."/>
            <person name="Ng V."/>
            <person name="Clum A."/>
            <person name="Steindorff A."/>
            <person name="Ohm R."/>
            <person name="Martin F."/>
            <person name="Silar P."/>
            <person name="Natvig D."/>
            <person name="Lalanne C."/>
            <person name="Gautier V."/>
            <person name="Ament-Velasquez S.L."/>
            <person name="Kruys A."/>
            <person name="Hutchinson M.I."/>
            <person name="Powell A.J."/>
            <person name="Barry K."/>
            <person name="Miller A.N."/>
            <person name="Grigoriev I.V."/>
            <person name="Debuchy R."/>
            <person name="Gladieux P."/>
            <person name="Thoren M.H."/>
            <person name="Johannesson H."/>
        </authorList>
    </citation>
    <scope>NUCLEOTIDE SEQUENCE</scope>
    <source>
        <strain evidence="3">PSN4</strain>
    </source>
</reference>
<feature type="domain" description="DUF8021" evidence="2">
    <location>
        <begin position="152"/>
        <end position="250"/>
    </location>
</feature>
<gene>
    <name evidence="3" type="ORF">QBC47DRAFT_451309</name>
</gene>
<evidence type="ECO:0000256" key="1">
    <source>
        <dbReference type="SAM" id="SignalP"/>
    </source>
</evidence>
<sequence length="257" mass="27960">MIGTLLGAYLSILSAAFAAPTAEPCTRDFLKTQAAKYVAAQVAGTLGELATSSVTYTQDFKPATLGTGLLAKPLKIDFNRSTYDTTQCATYTEVIAASSTPPYVLGTQMRFTDGVLSKMETIATTTGDWLFNPSGTLKYSQQEAWTEIPEDKRDTRAVIQAAGDAYLDLFNDKTVKVPWGNPCARLEGGSYIQPSCNVGVPSGLKMTNRRYVVDEVLGTVDIFFTFGGQEPDSHQFRVENGKLRYVHTLTVMKSKST</sequence>
<dbReference type="EMBL" id="MU839831">
    <property type="protein sequence ID" value="KAK1756727.1"/>
    <property type="molecule type" value="Genomic_DNA"/>
</dbReference>